<dbReference type="Proteomes" id="UP000661025">
    <property type="component" value="Unassembled WGS sequence"/>
</dbReference>
<dbReference type="EMBL" id="JACYXT010000006">
    <property type="protein sequence ID" value="MBD9725121.1"/>
    <property type="molecule type" value="Genomic_DNA"/>
</dbReference>
<protein>
    <submittedName>
        <fullName evidence="1">Uncharacterized protein</fullName>
    </submittedName>
</protein>
<dbReference type="RefSeq" id="WP_192361847.1">
    <property type="nucleotide sequence ID" value="NZ_CP119182.1"/>
</dbReference>
<reference evidence="1" key="1">
    <citation type="submission" date="2020-09" db="EMBL/GenBank/DDBJ databases">
        <title>Streptomyces canutascabiei sp. nov., which causes potato common scab and is distributed across the world.</title>
        <authorList>
            <person name="Nguyen H.P."/>
            <person name="Weisberg A.J."/>
            <person name="Chang J.H."/>
            <person name="Clarke C.R."/>
        </authorList>
    </citation>
    <scope>NUCLEOTIDE SEQUENCE</scope>
    <source>
        <strain evidence="1">ID-01-6.2a</strain>
    </source>
</reference>
<comment type="caution">
    <text evidence="1">The sequence shown here is derived from an EMBL/GenBank/DDBJ whole genome shotgun (WGS) entry which is preliminary data.</text>
</comment>
<gene>
    <name evidence="1" type="ORF">IHE70_18255</name>
</gene>
<evidence type="ECO:0000313" key="1">
    <source>
        <dbReference type="EMBL" id="MBD9725121.1"/>
    </source>
</evidence>
<evidence type="ECO:0000313" key="2">
    <source>
        <dbReference type="Proteomes" id="UP000661025"/>
    </source>
</evidence>
<dbReference type="GeneID" id="79932950"/>
<proteinExistence type="predicted"/>
<name>A0A927L5A9_9ACTN</name>
<accession>A0A927L5A9</accession>
<organism evidence="1 2">
    <name type="scientific">Streptomyces caniscabiei</name>
    <dbReference type="NCBI Taxonomy" id="2746961"/>
    <lineage>
        <taxon>Bacteria</taxon>
        <taxon>Bacillati</taxon>
        <taxon>Actinomycetota</taxon>
        <taxon>Actinomycetes</taxon>
        <taxon>Kitasatosporales</taxon>
        <taxon>Streptomycetaceae</taxon>
        <taxon>Streptomyces</taxon>
    </lineage>
</organism>
<sequence>MSGIDYAARFEGLSSDTLFELEYGPEGPGDYDNSDPDQASDYVEQLLVVLSDWRQRLLDGSRTDADDYRRCLDSVREAWLQYSFRTLNGPALPYPFDLPARVAS</sequence>
<dbReference type="AlphaFoldDB" id="A0A927L5A9"/>